<organism evidence="2 5">
    <name type="scientific">Arthrobacter bambusae</name>
    <dbReference type="NCBI Taxonomy" id="1338426"/>
    <lineage>
        <taxon>Bacteria</taxon>
        <taxon>Bacillati</taxon>
        <taxon>Actinomycetota</taxon>
        <taxon>Actinomycetes</taxon>
        <taxon>Micrococcales</taxon>
        <taxon>Micrococcaceae</taxon>
        <taxon>Arthrobacter</taxon>
    </lineage>
</organism>
<comment type="caution">
    <text evidence="2">The sequence shown here is derived from an EMBL/GenBank/DDBJ whole genome shotgun (WGS) entry which is preliminary data.</text>
</comment>
<evidence type="ECO:0000313" key="4">
    <source>
        <dbReference type="Proteomes" id="UP001230951"/>
    </source>
</evidence>
<evidence type="ECO:0000313" key="2">
    <source>
        <dbReference type="EMBL" id="MDP9903174.1"/>
    </source>
</evidence>
<evidence type="ECO:0000313" key="3">
    <source>
        <dbReference type="EMBL" id="MDQ0180173.1"/>
    </source>
</evidence>
<dbReference type="AlphaFoldDB" id="A0AAW8DDC8"/>
<accession>A0AAW8DDC8</accession>
<gene>
    <name evidence="2" type="ORF">J2S90_000114</name>
    <name evidence="3" type="ORF">J2S93_001589</name>
</gene>
<dbReference type="EMBL" id="JAUSTF010000002">
    <property type="protein sequence ID" value="MDQ0180173.1"/>
    <property type="molecule type" value="Genomic_DNA"/>
</dbReference>
<dbReference type="Proteomes" id="UP001242995">
    <property type="component" value="Unassembled WGS sequence"/>
</dbReference>
<protein>
    <submittedName>
        <fullName evidence="2">Uncharacterized protein</fullName>
    </submittedName>
</protein>
<feature type="region of interest" description="Disordered" evidence="1">
    <location>
        <begin position="1"/>
        <end position="23"/>
    </location>
</feature>
<proteinExistence type="predicted"/>
<evidence type="ECO:0000256" key="1">
    <source>
        <dbReference type="SAM" id="MobiDB-lite"/>
    </source>
</evidence>
<dbReference type="EMBL" id="JAUSRG010000001">
    <property type="protein sequence ID" value="MDP9903174.1"/>
    <property type="molecule type" value="Genomic_DNA"/>
</dbReference>
<sequence>MSEGQSPMQRATPAVLNALPDTPPPDSLFDADLHCASSWIHDRSDHLLVFDGNDIPVIQHRIEASVEPSGAA</sequence>
<dbReference type="Proteomes" id="UP001230951">
    <property type="component" value="Unassembled WGS sequence"/>
</dbReference>
<evidence type="ECO:0000313" key="5">
    <source>
        <dbReference type="Proteomes" id="UP001242995"/>
    </source>
</evidence>
<reference evidence="2 4" key="1">
    <citation type="submission" date="2023-07" db="EMBL/GenBank/DDBJ databases">
        <title>Sorghum-associated microbial communities from plants grown in Nebraska, USA.</title>
        <authorList>
            <person name="Schachtman D."/>
        </authorList>
    </citation>
    <scope>NUCLEOTIDE SEQUENCE</scope>
    <source>
        <strain evidence="2">DS1006</strain>
        <strain evidence="3 4">DS1016</strain>
    </source>
</reference>
<keyword evidence="4" id="KW-1185">Reference proteome</keyword>
<name>A0AAW8DDC8_9MICC</name>
<dbReference type="RefSeq" id="WP_306958797.1">
    <property type="nucleotide sequence ID" value="NZ_JAUSRG010000001.1"/>
</dbReference>